<dbReference type="Proteomes" id="UP000270094">
    <property type="component" value="Unassembled WGS sequence"/>
</dbReference>
<dbReference type="OrthoDB" id="10264196at2759"/>
<dbReference type="AlphaFoldDB" id="A0A3P7KNS0"/>
<dbReference type="InterPro" id="IPR027408">
    <property type="entry name" value="PNPase/RNase_PH_dom_sf"/>
</dbReference>
<dbReference type="SUPFAM" id="SSF54211">
    <property type="entry name" value="Ribosomal protein S5 domain 2-like"/>
    <property type="match status" value="1"/>
</dbReference>
<proteinExistence type="predicted"/>
<feature type="non-terminal residue" evidence="2">
    <location>
        <position position="158"/>
    </location>
</feature>
<dbReference type="InterPro" id="IPR001247">
    <property type="entry name" value="ExoRNase_PH_dom1"/>
</dbReference>
<dbReference type="InterPro" id="IPR020568">
    <property type="entry name" value="Ribosomal_Su5_D2-typ_SF"/>
</dbReference>
<keyword evidence="3" id="KW-1185">Reference proteome</keyword>
<dbReference type="Pfam" id="PF01138">
    <property type="entry name" value="RNase_PH"/>
    <property type="match status" value="1"/>
</dbReference>
<accession>A0A3P7KNS0</accession>
<dbReference type="EMBL" id="UYYB01010937">
    <property type="protein sequence ID" value="VDM69052.1"/>
    <property type="molecule type" value="Genomic_DNA"/>
</dbReference>
<evidence type="ECO:0000259" key="1">
    <source>
        <dbReference type="Pfam" id="PF01138"/>
    </source>
</evidence>
<organism evidence="2 3">
    <name type="scientific">Strongylus vulgaris</name>
    <name type="common">Blood worm</name>
    <dbReference type="NCBI Taxonomy" id="40348"/>
    <lineage>
        <taxon>Eukaryota</taxon>
        <taxon>Metazoa</taxon>
        <taxon>Ecdysozoa</taxon>
        <taxon>Nematoda</taxon>
        <taxon>Chromadorea</taxon>
        <taxon>Rhabditida</taxon>
        <taxon>Rhabditina</taxon>
        <taxon>Rhabditomorpha</taxon>
        <taxon>Strongyloidea</taxon>
        <taxon>Strongylidae</taxon>
        <taxon>Strongylus</taxon>
    </lineage>
</organism>
<feature type="domain" description="Exoribonuclease phosphorolytic" evidence="1">
    <location>
        <begin position="85"/>
        <end position="140"/>
    </location>
</feature>
<dbReference type="Gene3D" id="3.30.230.70">
    <property type="entry name" value="GHMP Kinase, N-terminal domain"/>
    <property type="match status" value="1"/>
</dbReference>
<evidence type="ECO:0000313" key="2">
    <source>
        <dbReference type="EMBL" id="VDM69052.1"/>
    </source>
</evidence>
<reference evidence="2 3" key="1">
    <citation type="submission" date="2018-11" db="EMBL/GenBank/DDBJ databases">
        <authorList>
            <consortium name="Pathogen Informatics"/>
        </authorList>
    </citation>
    <scope>NUCLEOTIDE SEQUENCE [LARGE SCALE GENOMIC DNA]</scope>
</reference>
<evidence type="ECO:0000313" key="3">
    <source>
        <dbReference type="Proteomes" id="UP000270094"/>
    </source>
</evidence>
<name>A0A3P7KNS0_STRVU</name>
<protein>
    <recommendedName>
        <fullName evidence="1">Exoribonuclease phosphorolytic domain-containing protein</fullName>
    </recommendedName>
</protein>
<sequence>MGQENVEITGRGRTIDGHVRRLRNGYCTGQYKCPSWQQDFWAENLQMLDSELMPFIKTDFSIPLSEITREKTSGETDDDGGGSTFRPVCFKCRVFDGPPGSAYAEFGGTKVLARVSGPVDDPNGDPNTATLSLKMKGVSEEVRIGSQILSVIKTCVMA</sequence>
<gene>
    <name evidence="2" type="ORF">SVUK_LOCUS4050</name>
</gene>